<accession>A0A220MDC9</accession>
<reference evidence="1 2" key="1">
    <citation type="submission" date="2016-11" db="EMBL/GenBank/DDBJ databases">
        <authorList>
            <person name="Jaros S."/>
            <person name="Januszkiewicz K."/>
            <person name="Wedrychowicz H."/>
        </authorList>
    </citation>
    <scope>NUCLEOTIDE SEQUENCE [LARGE SCALE GENOMIC DNA]</scope>
    <source>
        <strain evidence="1 2">NF2</strain>
    </source>
</reference>
<organism evidence="1 2">
    <name type="scientific">Brevibacillus formosus</name>
    <dbReference type="NCBI Taxonomy" id="54913"/>
    <lineage>
        <taxon>Bacteria</taxon>
        <taxon>Bacillati</taxon>
        <taxon>Bacillota</taxon>
        <taxon>Bacilli</taxon>
        <taxon>Bacillales</taxon>
        <taxon>Paenibacillaceae</taxon>
        <taxon>Brevibacillus</taxon>
    </lineage>
</organism>
<proteinExistence type="predicted"/>
<dbReference type="AlphaFoldDB" id="A0A220MDC9"/>
<sequence>MWRCWLLRSKVLIFCLYFFSIALSMPYSALAKVKNDIIVTVSVSPESPFKTTMSFRAQKQFTKRLLGSTTEVASYNPHWVRATLTVKKRIYVYDHDGQLYEKEMPRRYVLANDVRQRIEEMVKSVEAVHFAQAIPWEQVKKTLKRMEFGTVIDLETGQRFDIQRRAGSRHADVQPLTHKDTQIMKNIYQGKWSWKRRAILVEVDGTYFAASMHGMPHGAGAIKGNEFPGHFCIHFFGSSTHRRTEPDPSHSMMILKASGALATTLKEASPEELVGYFLTALHEHDTHAMRMTTDGFSLPEGLSSIESVRTSEIVISSDERGPLLIEVPVRLSYIAREGENFRGTWEFLLRRDVPGERWRIIAIELNP</sequence>
<dbReference type="KEGG" id="bfm:BP422_04495"/>
<dbReference type="Proteomes" id="UP000197781">
    <property type="component" value="Chromosome"/>
</dbReference>
<evidence type="ECO:0000313" key="1">
    <source>
        <dbReference type="EMBL" id="ASJ52879.1"/>
    </source>
</evidence>
<name>A0A220MDC9_9BACL</name>
<evidence type="ECO:0000313" key="2">
    <source>
        <dbReference type="Proteomes" id="UP000197781"/>
    </source>
</evidence>
<protein>
    <submittedName>
        <fullName evidence="1">Uncharacterized protein</fullName>
    </submittedName>
</protein>
<dbReference type="EMBL" id="CP018145">
    <property type="protein sequence ID" value="ASJ52879.1"/>
    <property type="molecule type" value="Genomic_DNA"/>
</dbReference>
<gene>
    <name evidence="1" type="ORF">BP422_04495</name>
</gene>